<accession>A0ACB8QG40</accession>
<keyword evidence="1" id="KW-0687">Ribonucleoprotein</keyword>
<evidence type="ECO:0000313" key="1">
    <source>
        <dbReference type="EMBL" id="KAI0030719.1"/>
    </source>
</evidence>
<proteinExistence type="predicted"/>
<protein>
    <submittedName>
        <fullName evidence="1">Ribosomal protein S18</fullName>
    </submittedName>
</protein>
<feature type="non-terminal residue" evidence="1">
    <location>
        <position position="1"/>
    </location>
</feature>
<gene>
    <name evidence="1" type="ORF">K488DRAFT_53618</name>
</gene>
<reference evidence="1" key="2">
    <citation type="journal article" date="2022" name="New Phytol.">
        <title>Evolutionary transition to the ectomycorrhizal habit in the genomes of a hyperdiverse lineage of mushroom-forming fungi.</title>
        <authorList>
            <person name="Looney B."/>
            <person name="Miyauchi S."/>
            <person name="Morin E."/>
            <person name="Drula E."/>
            <person name="Courty P.E."/>
            <person name="Kohler A."/>
            <person name="Kuo A."/>
            <person name="LaButti K."/>
            <person name="Pangilinan J."/>
            <person name="Lipzen A."/>
            <person name="Riley R."/>
            <person name="Andreopoulos W."/>
            <person name="He G."/>
            <person name="Johnson J."/>
            <person name="Nolan M."/>
            <person name="Tritt A."/>
            <person name="Barry K.W."/>
            <person name="Grigoriev I.V."/>
            <person name="Nagy L.G."/>
            <person name="Hibbett D."/>
            <person name="Henrissat B."/>
            <person name="Matheny P.B."/>
            <person name="Labbe J."/>
            <person name="Martin F.M."/>
        </authorList>
    </citation>
    <scope>NUCLEOTIDE SEQUENCE</scope>
    <source>
        <strain evidence="1">EC-137</strain>
    </source>
</reference>
<name>A0ACB8QG40_9AGAM</name>
<dbReference type="EMBL" id="MU273609">
    <property type="protein sequence ID" value="KAI0030719.1"/>
    <property type="molecule type" value="Genomic_DNA"/>
</dbReference>
<keyword evidence="1" id="KW-0689">Ribosomal protein</keyword>
<keyword evidence="2" id="KW-1185">Reference proteome</keyword>
<evidence type="ECO:0000313" key="2">
    <source>
        <dbReference type="Proteomes" id="UP000814128"/>
    </source>
</evidence>
<organism evidence="1 2">
    <name type="scientific">Vararia minispora EC-137</name>
    <dbReference type="NCBI Taxonomy" id="1314806"/>
    <lineage>
        <taxon>Eukaryota</taxon>
        <taxon>Fungi</taxon>
        <taxon>Dikarya</taxon>
        <taxon>Basidiomycota</taxon>
        <taxon>Agaricomycotina</taxon>
        <taxon>Agaricomycetes</taxon>
        <taxon>Russulales</taxon>
        <taxon>Lachnocladiaceae</taxon>
        <taxon>Vararia</taxon>
    </lineage>
</organism>
<dbReference type="Proteomes" id="UP000814128">
    <property type="component" value="Unassembled WGS sequence"/>
</dbReference>
<comment type="caution">
    <text evidence="1">The sequence shown here is derived from an EMBL/GenBank/DDBJ whole genome shotgun (WGS) entry which is preliminary data.</text>
</comment>
<reference evidence="1" key="1">
    <citation type="submission" date="2021-02" db="EMBL/GenBank/DDBJ databases">
        <authorList>
            <consortium name="DOE Joint Genome Institute"/>
            <person name="Ahrendt S."/>
            <person name="Looney B.P."/>
            <person name="Miyauchi S."/>
            <person name="Morin E."/>
            <person name="Drula E."/>
            <person name="Courty P.E."/>
            <person name="Chicoki N."/>
            <person name="Fauchery L."/>
            <person name="Kohler A."/>
            <person name="Kuo A."/>
            <person name="Labutti K."/>
            <person name="Pangilinan J."/>
            <person name="Lipzen A."/>
            <person name="Riley R."/>
            <person name="Andreopoulos W."/>
            <person name="He G."/>
            <person name="Johnson J."/>
            <person name="Barry K.W."/>
            <person name="Grigoriev I.V."/>
            <person name="Nagy L."/>
            <person name="Hibbett D."/>
            <person name="Henrissat B."/>
            <person name="Matheny P.B."/>
            <person name="Labbe J."/>
            <person name="Martin F."/>
        </authorList>
    </citation>
    <scope>NUCLEOTIDE SEQUENCE</scope>
    <source>
        <strain evidence="1">EC-137</strain>
    </source>
</reference>
<sequence length="83" mass="9555">GPGRYSSKASDFFHLNDYDPLHESMNPILLSEFVTGLGKIKSRALTDLTWRSQRRVSKAIRRARAIGVMPSYWKDSPRFRRAS</sequence>